<dbReference type="Pfam" id="PF20109">
    <property type="entry name" value="Trans_reg_dom"/>
    <property type="match status" value="1"/>
</dbReference>
<evidence type="ECO:0000313" key="3">
    <source>
        <dbReference type="Proteomes" id="UP001314635"/>
    </source>
</evidence>
<sequence length="107" mass="12213">MEPLQDWRSPQFEEQLSRLDRGGITFEFLRRNKQYRKDYHAVAEAVVSGRLEKREAIARLSRRWGLAFRGGPRCIGFGRAADMAAAAQPCHAHCHGRAGRLCRAFLT</sequence>
<organism evidence="2 3">
    <name type="scientific">Bradyrhizobium denitrificans</name>
    <dbReference type="NCBI Taxonomy" id="2734912"/>
    <lineage>
        <taxon>Bacteria</taxon>
        <taxon>Pseudomonadati</taxon>
        <taxon>Pseudomonadota</taxon>
        <taxon>Alphaproteobacteria</taxon>
        <taxon>Hyphomicrobiales</taxon>
        <taxon>Nitrobacteraceae</taxon>
        <taxon>Bradyrhizobium</taxon>
    </lineage>
</organism>
<protein>
    <recommendedName>
        <fullName evidence="1">Transcriptional regulator-like domain-containing protein</fullName>
    </recommendedName>
</protein>
<keyword evidence="3" id="KW-1185">Reference proteome</keyword>
<evidence type="ECO:0000313" key="2">
    <source>
        <dbReference type="EMBL" id="MBR1138410.1"/>
    </source>
</evidence>
<proteinExistence type="predicted"/>
<dbReference type="RefSeq" id="WP_211400705.1">
    <property type="nucleotide sequence ID" value="NZ_JAFCLK010000020.1"/>
</dbReference>
<feature type="domain" description="Transcriptional regulator-like" evidence="1">
    <location>
        <begin position="6"/>
        <end position="69"/>
    </location>
</feature>
<name>A0ABS5GAP6_9BRAD</name>
<accession>A0ABS5GAP6</accession>
<dbReference type="Proteomes" id="UP001314635">
    <property type="component" value="Unassembled WGS sequence"/>
</dbReference>
<dbReference type="InterPro" id="IPR045465">
    <property type="entry name" value="Trans_reg_dom"/>
</dbReference>
<evidence type="ECO:0000259" key="1">
    <source>
        <dbReference type="Pfam" id="PF20109"/>
    </source>
</evidence>
<gene>
    <name evidence="2" type="ORF">JQ619_21815</name>
</gene>
<reference evidence="3" key="1">
    <citation type="journal article" date="2021" name="ISME J.">
        <title>Evolutionary origin and ecological implication of a unique nif island in free-living Bradyrhizobium lineages.</title>
        <authorList>
            <person name="Tao J."/>
        </authorList>
    </citation>
    <scope>NUCLEOTIDE SEQUENCE [LARGE SCALE GENOMIC DNA]</scope>
    <source>
        <strain evidence="3">SZCCT0094</strain>
    </source>
</reference>
<dbReference type="EMBL" id="JAFCLK010000020">
    <property type="protein sequence ID" value="MBR1138410.1"/>
    <property type="molecule type" value="Genomic_DNA"/>
</dbReference>
<comment type="caution">
    <text evidence="2">The sequence shown here is derived from an EMBL/GenBank/DDBJ whole genome shotgun (WGS) entry which is preliminary data.</text>
</comment>